<accession>A0A7J9JU86</accession>
<name>A0A7J9JU86_9ROSI</name>
<gene>
    <name evidence="3" type="ORF">Goarm_009882</name>
</gene>
<dbReference type="PANTHER" id="PTHR31286">
    <property type="entry name" value="GLYCINE-RICH CELL WALL STRUCTURAL PROTEIN 1.8-LIKE"/>
    <property type="match status" value="1"/>
</dbReference>
<comment type="caution">
    <text evidence="3">The sequence shown here is derived from an EMBL/GenBank/DDBJ whole genome shotgun (WGS) entry which is preliminary data.</text>
</comment>
<proteinExistence type="predicted"/>
<dbReference type="GO" id="GO:0003676">
    <property type="term" value="F:nucleic acid binding"/>
    <property type="evidence" value="ECO:0007669"/>
    <property type="project" value="InterPro"/>
</dbReference>
<evidence type="ECO:0000259" key="2">
    <source>
        <dbReference type="PROSITE" id="PS50158"/>
    </source>
</evidence>
<keyword evidence="4" id="KW-1185">Reference proteome</keyword>
<organism evidence="3 4">
    <name type="scientific">Gossypium armourianum</name>
    <dbReference type="NCBI Taxonomy" id="34283"/>
    <lineage>
        <taxon>Eukaryota</taxon>
        <taxon>Viridiplantae</taxon>
        <taxon>Streptophyta</taxon>
        <taxon>Embryophyta</taxon>
        <taxon>Tracheophyta</taxon>
        <taxon>Spermatophyta</taxon>
        <taxon>Magnoliopsida</taxon>
        <taxon>eudicotyledons</taxon>
        <taxon>Gunneridae</taxon>
        <taxon>Pentapetalae</taxon>
        <taxon>rosids</taxon>
        <taxon>malvids</taxon>
        <taxon>Malvales</taxon>
        <taxon>Malvaceae</taxon>
        <taxon>Malvoideae</taxon>
        <taxon>Gossypium</taxon>
    </lineage>
</organism>
<dbReference type="InterPro" id="IPR040256">
    <property type="entry name" value="At4g02000-like"/>
</dbReference>
<feature type="domain" description="CCHC-type" evidence="2">
    <location>
        <begin position="227"/>
        <end position="240"/>
    </location>
</feature>
<dbReference type="InterPro" id="IPR025836">
    <property type="entry name" value="Zn_knuckle_CX2CX4HX4C"/>
</dbReference>
<dbReference type="Pfam" id="PF14392">
    <property type="entry name" value="zf-CCHC_4"/>
    <property type="match status" value="1"/>
</dbReference>
<keyword evidence="1" id="KW-0863">Zinc-finger</keyword>
<keyword evidence="1" id="KW-0479">Metal-binding</keyword>
<reference evidence="3 4" key="1">
    <citation type="journal article" date="2019" name="Genome Biol. Evol.">
        <title>Insights into the evolution of the New World diploid cottons (Gossypium, subgenus Houzingenia) based on genome sequencing.</title>
        <authorList>
            <person name="Grover C.E."/>
            <person name="Arick M.A. 2nd"/>
            <person name="Thrash A."/>
            <person name="Conover J.L."/>
            <person name="Sanders W.S."/>
            <person name="Peterson D.G."/>
            <person name="Frelichowski J.E."/>
            <person name="Scheffler J.A."/>
            <person name="Scheffler B.E."/>
            <person name="Wendel J.F."/>
        </authorList>
    </citation>
    <scope>NUCLEOTIDE SEQUENCE [LARGE SCALE GENOMIC DNA]</scope>
    <source>
        <strain evidence="3">6</strain>
        <tissue evidence="3">Leaf</tissue>
    </source>
</reference>
<evidence type="ECO:0000256" key="1">
    <source>
        <dbReference type="PROSITE-ProRule" id="PRU00047"/>
    </source>
</evidence>
<keyword evidence="1" id="KW-0862">Zinc</keyword>
<protein>
    <recommendedName>
        <fullName evidence="2">CCHC-type domain-containing protein</fullName>
    </recommendedName>
</protein>
<dbReference type="PROSITE" id="PS50158">
    <property type="entry name" value="ZF_CCHC"/>
    <property type="match status" value="1"/>
</dbReference>
<sequence>MNEPLPTGDFVMGASDVVSNSDVGWATKKVRRWPNMPPDVEDPTVDGNVRKVQSPKTPKASYKSTLMDGIPSITFSVRVQKFIERKMARTIVVKLLGRKIGFNALLNKDDDDYHKILTWGSWVIYGQYMTVRPWSPNFLTSQNEVDIQVFWVRLPGLPKGYYSSFLIWAIRKAIGPVIKLDERTGNACRGRFAQLAVCVDLKKSLFSKVKRNGRVQQIKYESLSIVCFKCGLYGHNSKLCLTQKVLSPESESGKSIPMVDE</sequence>
<evidence type="ECO:0000313" key="3">
    <source>
        <dbReference type="EMBL" id="MBA0837751.1"/>
    </source>
</evidence>
<dbReference type="PANTHER" id="PTHR31286:SF99">
    <property type="entry name" value="DUF4283 DOMAIN-CONTAINING PROTEIN"/>
    <property type="match status" value="1"/>
</dbReference>
<feature type="non-terminal residue" evidence="3">
    <location>
        <position position="1"/>
    </location>
</feature>
<dbReference type="InterPro" id="IPR001878">
    <property type="entry name" value="Znf_CCHC"/>
</dbReference>
<dbReference type="EMBL" id="JABFAE010000009">
    <property type="protein sequence ID" value="MBA0837751.1"/>
    <property type="molecule type" value="Genomic_DNA"/>
</dbReference>
<dbReference type="AlphaFoldDB" id="A0A7J9JU86"/>
<dbReference type="GO" id="GO:0008270">
    <property type="term" value="F:zinc ion binding"/>
    <property type="evidence" value="ECO:0007669"/>
    <property type="project" value="UniProtKB-KW"/>
</dbReference>
<dbReference type="Proteomes" id="UP000593575">
    <property type="component" value="Unassembled WGS sequence"/>
</dbReference>
<evidence type="ECO:0000313" key="4">
    <source>
        <dbReference type="Proteomes" id="UP000593575"/>
    </source>
</evidence>